<dbReference type="InterPro" id="IPR052710">
    <property type="entry name" value="CAAX_protease"/>
</dbReference>
<feature type="transmembrane region" description="Helical" evidence="1">
    <location>
        <begin position="250"/>
        <end position="272"/>
    </location>
</feature>
<keyword evidence="1" id="KW-0472">Membrane</keyword>
<evidence type="ECO:0000313" key="4">
    <source>
        <dbReference type="Proteomes" id="UP001254759"/>
    </source>
</evidence>
<proteinExistence type="predicted"/>
<dbReference type="GO" id="GO:0006508">
    <property type="term" value="P:proteolysis"/>
    <property type="evidence" value="ECO:0007669"/>
    <property type="project" value="UniProtKB-KW"/>
</dbReference>
<feature type="transmembrane region" description="Helical" evidence="1">
    <location>
        <begin position="227"/>
        <end position="245"/>
    </location>
</feature>
<keyword evidence="3" id="KW-0645">Protease</keyword>
<dbReference type="PANTHER" id="PTHR36435:SF1">
    <property type="entry name" value="CAAX AMINO TERMINAL PROTEASE FAMILY PROTEIN"/>
    <property type="match status" value="1"/>
</dbReference>
<dbReference type="InterPro" id="IPR003675">
    <property type="entry name" value="Rce1/LyrA-like_dom"/>
</dbReference>
<dbReference type="Pfam" id="PF02517">
    <property type="entry name" value="Rce1-like"/>
    <property type="match status" value="1"/>
</dbReference>
<gene>
    <name evidence="3" type="ORF">J2W94_002079</name>
</gene>
<feature type="domain" description="CAAX prenyl protease 2/Lysostaphin resistance protein A-like" evidence="2">
    <location>
        <begin position="164"/>
        <end position="263"/>
    </location>
</feature>
<feature type="transmembrane region" description="Helical" evidence="1">
    <location>
        <begin position="78"/>
        <end position="99"/>
    </location>
</feature>
<feature type="transmembrane region" description="Helical" evidence="1">
    <location>
        <begin position="199"/>
        <end position="215"/>
    </location>
</feature>
<feature type="transmembrane region" description="Helical" evidence="1">
    <location>
        <begin position="23"/>
        <end position="51"/>
    </location>
</feature>
<comment type="caution">
    <text evidence="3">The sequence shown here is derived from an EMBL/GenBank/DDBJ whole genome shotgun (WGS) entry which is preliminary data.</text>
</comment>
<keyword evidence="1" id="KW-0812">Transmembrane</keyword>
<protein>
    <submittedName>
        <fullName evidence="3">Membrane protease YdiL (CAAX protease family)</fullName>
    </submittedName>
</protein>
<dbReference type="Proteomes" id="UP001254759">
    <property type="component" value="Unassembled WGS sequence"/>
</dbReference>
<dbReference type="GO" id="GO:0008233">
    <property type="term" value="F:peptidase activity"/>
    <property type="evidence" value="ECO:0007669"/>
    <property type="project" value="UniProtKB-KW"/>
</dbReference>
<dbReference type="EMBL" id="JAVDTT010000002">
    <property type="protein sequence ID" value="MDR6841794.1"/>
    <property type="molecule type" value="Genomic_DNA"/>
</dbReference>
<evidence type="ECO:0000259" key="2">
    <source>
        <dbReference type="Pfam" id="PF02517"/>
    </source>
</evidence>
<dbReference type="PANTHER" id="PTHR36435">
    <property type="entry name" value="SLR1288 PROTEIN"/>
    <property type="match status" value="1"/>
</dbReference>
<accession>A0ABU1RSP9</accession>
<evidence type="ECO:0000256" key="1">
    <source>
        <dbReference type="SAM" id="Phobius"/>
    </source>
</evidence>
<name>A0ABU1RSP9_9GAMM</name>
<organism evidence="3 4">
    <name type="scientific">Pseudoxanthomonas sacheonensis</name>
    <dbReference type="NCBI Taxonomy" id="443615"/>
    <lineage>
        <taxon>Bacteria</taxon>
        <taxon>Pseudomonadati</taxon>
        <taxon>Pseudomonadota</taxon>
        <taxon>Gammaproteobacteria</taxon>
        <taxon>Lysobacterales</taxon>
        <taxon>Lysobacteraceae</taxon>
        <taxon>Pseudoxanthomonas</taxon>
    </lineage>
</organism>
<evidence type="ECO:0000313" key="3">
    <source>
        <dbReference type="EMBL" id="MDR6841794.1"/>
    </source>
</evidence>
<feature type="transmembrane region" description="Helical" evidence="1">
    <location>
        <begin position="154"/>
        <end position="179"/>
    </location>
</feature>
<keyword evidence="3" id="KW-0378">Hydrolase</keyword>
<sequence length="274" mass="29343">MSVDPALELQQALRPPPRSARPIAGFFLDLAIAIGALLILSLACGAVWAAFKGAQIAMQQGGALDPASVVRLLGEPGAIAVIWMTLVSTGGAALLVYYWRRRATREEHAVSRQAVLRIGTWGWVVATATATFVVSSAISFLGQHLGIRPQPTNLAVIEAAYVASPVFMLLFGVLIAPAYEELLFRRVLFGRLWASGRPWLGVLLSSAAFALMHEIPGTTGNSWQATSMLWLTYGFLGAAFAFVYWRTRTLWAAIGAHALNNAIALVLLNLSAGS</sequence>
<keyword evidence="4" id="KW-1185">Reference proteome</keyword>
<keyword evidence="1" id="KW-1133">Transmembrane helix</keyword>
<feature type="transmembrane region" description="Helical" evidence="1">
    <location>
        <begin position="120"/>
        <end position="142"/>
    </location>
</feature>
<reference evidence="3 4" key="1">
    <citation type="submission" date="2023-07" db="EMBL/GenBank/DDBJ databases">
        <title>Sorghum-associated microbial communities from plants grown in Nebraska, USA.</title>
        <authorList>
            <person name="Schachtman D."/>
        </authorList>
    </citation>
    <scope>NUCLEOTIDE SEQUENCE [LARGE SCALE GENOMIC DNA]</scope>
    <source>
        <strain evidence="3 4">BE107</strain>
    </source>
</reference>